<accession>A0A7T6ZN37</accession>
<evidence type="ECO:0000313" key="1">
    <source>
        <dbReference type="EMBL" id="QQK88516.1"/>
    </source>
</evidence>
<organism evidence="1">
    <name type="scientific">Vibrio phage PH669</name>
    <dbReference type="NCBI Taxonomy" id="2800823"/>
    <lineage>
        <taxon>Viruses</taxon>
        <taxon>Duplodnaviria</taxon>
        <taxon>Heunggongvirae</taxon>
        <taxon>Uroviricota</taxon>
        <taxon>Caudoviricetes</taxon>
        <taxon>Queuovirinae</taxon>
    </lineage>
</organism>
<sequence length="212" mass="23405">MKQVILDALAKVDVENDDHWTADGAVRVDVVSELIGEEVTRADITAAAPKFNRKNTELADGGVVVAESTTEPDLPVDTGNQVAEDDAKGDGEIPEPQFANPWAKAATEARESMVKQEVNIGETQEAIVELAALRKDYVGKRVVIDAKIQEIDEEVHRLSQLCKQPELSLKEQLDMVLASEAGEVEEREKRRKLIKELMNNDKSMLDGLDMLD</sequence>
<protein>
    <submittedName>
        <fullName evidence="1">Uncharacterized protein</fullName>
    </submittedName>
</protein>
<dbReference type="EMBL" id="MW423737">
    <property type="protein sequence ID" value="QQK88516.1"/>
    <property type="molecule type" value="Genomic_DNA"/>
</dbReference>
<reference evidence="1" key="1">
    <citation type="submission" date="2020-12" db="EMBL/GenBank/DDBJ databases">
        <authorList>
            <person name="Hu Z."/>
        </authorList>
    </citation>
    <scope>NUCLEOTIDE SEQUENCE</scope>
</reference>
<name>A0A7T6ZN37_9CAUD</name>
<proteinExistence type="predicted"/>